<dbReference type="AlphaFoldDB" id="A0A167MX55"/>
<dbReference type="EMBL" id="KV417281">
    <property type="protein sequence ID" value="KZO97139.1"/>
    <property type="molecule type" value="Genomic_DNA"/>
</dbReference>
<name>A0A167MX55_CALVF</name>
<evidence type="ECO:0000313" key="2">
    <source>
        <dbReference type="EMBL" id="KZO97139.1"/>
    </source>
</evidence>
<gene>
    <name evidence="2" type="ORF">CALVIDRAFT_93923</name>
</gene>
<reference evidence="2 3" key="1">
    <citation type="journal article" date="2016" name="Mol. Biol. Evol.">
        <title>Comparative Genomics of Early-Diverging Mushroom-Forming Fungi Provides Insights into the Origins of Lignocellulose Decay Capabilities.</title>
        <authorList>
            <person name="Nagy L.G."/>
            <person name="Riley R."/>
            <person name="Tritt A."/>
            <person name="Adam C."/>
            <person name="Daum C."/>
            <person name="Floudas D."/>
            <person name="Sun H."/>
            <person name="Yadav J.S."/>
            <person name="Pangilinan J."/>
            <person name="Larsson K.H."/>
            <person name="Matsuura K."/>
            <person name="Barry K."/>
            <person name="Labutti K."/>
            <person name="Kuo R."/>
            <person name="Ohm R.A."/>
            <person name="Bhattacharya S.S."/>
            <person name="Shirouzu T."/>
            <person name="Yoshinaga Y."/>
            <person name="Martin F.M."/>
            <person name="Grigoriev I.V."/>
            <person name="Hibbett D.S."/>
        </authorList>
    </citation>
    <scope>NUCLEOTIDE SEQUENCE [LARGE SCALE GENOMIC DNA]</scope>
    <source>
        <strain evidence="2 3">TUFC12733</strain>
    </source>
</reference>
<feature type="region of interest" description="Disordered" evidence="1">
    <location>
        <begin position="1"/>
        <end position="59"/>
    </location>
</feature>
<evidence type="ECO:0000313" key="3">
    <source>
        <dbReference type="Proteomes" id="UP000076738"/>
    </source>
</evidence>
<sequence length="119" mass="13027">MTPVPLPPRKPTSPSSRLSNPLKPMRETHAACLRSETNNPLLGLSHERQQPTTQSTAVHPPLPCSISPLGIGCAQPTPMYTCLVELKLRFMILSPFLSLPANPKTSPLFSFSRSRRVAT</sequence>
<protein>
    <submittedName>
        <fullName evidence="2">Uncharacterized protein</fullName>
    </submittedName>
</protein>
<evidence type="ECO:0000256" key="1">
    <source>
        <dbReference type="SAM" id="MobiDB-lite"/>
    </source>
</evidence>
<feature type="compositionally biased region" description="Pro residues" evidence="1">
    <location>
        <begin position="1"/>
        <end position="11"/>
    </location>
</feature>
<keyword evidence="3" id="KW-1185">Reference proteome</keyword>
<accession>A0A167MX55</accession>
<proteinExistence type="predicted"/>
<dbReference type="Proteomes" id="UP000076738">
    <property type="component" value="Unassembled WGS sequence"/>
</dbReference>
<organism evidence="2 3">
    <name type="scientific">Calocera viscosa (strain TUFC12733)</name>
    <dbReference type="NCBI Taxonomy" id="1330018"/>
    <lineage>
        <taxon>Eukaryota</taxon>
        <taxon>Fungi</taxon>
        <taxon>Dikarya</taxon>
        <taxon>Basidiomycota</taxon>
        <taxon>Agaricomycotina</taxon>
        <taxon>Dacrymycetes</taxon>
        <taxon>Dacrymycetales</taxon>
        <taxon>Dacrymycetaceae</taxon>
        <taxon>Calocera</taxon>
    </lineage>
</organism>